<dbReference type="Gene3D" id="3.40.50.720">
    <property type="entry name" value="NAD(P)-binding Rossmann-like Domain"/>
    <property type="match status" value="1"/>
</dbReference>
<evidence type="ECO:0000313" key="5">
    <source>
        <dbReference type="Proteomes" id="UP000576821"/>
    </source>
</evidence>
<dbReference type="PANTHER" id="PTHR42879:SF2">
    <property type="entry name" value="3-OXOACYL-[ACYL-CARRIER-PROTEIN] REDUCTASE FABG"/>
    <property type="match status" value="1"/>
</dbReference>
<protein>
    <submittedName>
        <fullName evidence="4">NAD(P)-dependent dehydrogenase (Short-subunit alcohol dehydrogenase family)</fullName>
    </submittedName>
</protein>
<evidence type="ECO:0000256" key="2">
    <source>
        <dbReference type="ARBA" id="ARBA00051383"/>
    </source>
</evidence>
<dbReference type="InterPro" id="IPR057326">
    <property type="entry name" value="KR_dom"/>
</dbReference>
<dbReference type="EMBL" id="JAASQR010000004">
    <property type="protein sequence ID" value="NIJ17851.1"/>
    <property type="molecule type" value="Genomic_DNA"/>
</dbReference>
<dbReference type="PRINTS" id="PR00081">
    <property type="entry name" value="GDHRDH"/>
</dbReference>
<comment type="similarity">
    <text evidence="1">Belongs to the short-chain dehydrogenases/reductases (SDR) family.</text>
</comment>
<evidence type="ECO:0000259" key="3">
    <source>
        <dbReference type="SMART" id="SM00822"/>
    </source>
</evidence>
<dbReference type="AlphaFoldDB" id="A0A846MAK7"/>
<dbReference type="InterPro" id="IPR050259">
    <property type="entry name" value="SDR"/>
</dbReference>
<feature type="domain" description="Ketoreductase" evidence="3">
    <location>
        <begin position="19"/>
        <end position="161"/>
    </location>
</feature>
<organism evidence="4 5">
    <name type="scientific">Sphingobium vermicomposti</name>
    <dbReference type="NCBI Taxonomy" id="529005"/>
    <lineage>
        <taxon>Bacteria</taxon>
        <taxon>Pseudomonadati</taxon>
        <taxon>Pseudomonadota</taxon>
        <taxon>Alphaproteobacteria</taxon>
        <taxon>Sphingomonadales</taxon>
        <taxon>Sphingomonadaceae</taxon>
        <taxon>Sphingobium</taxon>
    </lineage>
</organism>
<accession>A0A846MAK7</accession>
<dbReference type="SUPFAM" id="SSF51735">
    <property type="entry name" value="NAD(P)-binding Rossmann-fold domains"/>
    <property type="match status" value="1"/>
</dbReference>
<dbReference type="PANTHER" id="PTHR42879">
    <property type="entry name" value="3-OXOACYL-(ACYL-CARRIER-PROTEIN) REDUCTASE"/>
    <property type="match status" value="1"/>
</dbReference>
<sequence>MTDMTNYERLKGTTDVSPERALVTGATSGIGRATALRLARRGATLCLIGRNESAASTLREEIEAMGGHALVVLADVSDAGAVERAVHSFAKAYQGIDTVVASAGVAPTGNATETSIEDWKQCISINLDSVFYLARFAMPELIRTRGTFTIISSDAGLWGDSNFAAYIASKHGVHGLMKSLALDYGRYGVRTNAVCPGFVETPMADKLLASLSPEKLEALRKAVPLARFAQPEDVADVVAHLSSDEARHANGLEYRLDGGKTCGHYKP</sequence>
<comment type="caution">
    <text evidence="4">The sequence shown here is derived from an EMBL/GenBank/DDBJ whole genome shotgun (WGS) entry which is preliminary data.</text>
</comment>
<dbReference type="Proteomes" id="UP000576821">
    <property type="component" value="Unassembled WGS sequence"/>
</dbReference>
<dbReference type="CDD" id="cd05233">
    <property type="entry name" value="SDR_c"/>
    <property type="match status" value="1"/>
</dbReference>
<dbReference type="SMART" id="SM00822">
    <property type="entry name" value="PKS_KR"/>
    <property type="match status" value="1"/>
</dbReference>
<dbReference type="InterPro" id="IPR002347">
    <property type="entry name" value="SDR_fam"/>
</dbReference>
<dbReference type="InterPro" id="IPR036291">
    <property type="entry name" value="NAD(P)-bd_dom_sf"/>
</dbReference>
<comment type="catalytic activity">
    <reaction evidence="2">
        <text>2,5-dichlorocyclohexa-2,5-dien-1,4-diol + NAD(+) = 2,5-dichlorohydroquinone + NADH + H(+)</text>
        <dbReference type="Rhea" id="RHEA:15741"/>
        <dbReference type="ChEBI" id="CHEBI:15378"/>
        <dbReference type="ChEBI" id="CHEBI:27545"/>
        <dbReference type="ChEBI" id="CHEBI:28975"/>
        <dbReference type="ChEBI" id="CHEBI:57540"/>
        <dbReference type="ChEBI" id="CHEBI:57945"/>
    </reaction>
</comment>
<dbReference type="RefSeq" id="WP_167304687.1">
    <property type="nucleotide sequence ID" value="NZ_JAASQR010000004.1"/>
</dbReference>
<dbReference type="FunFam" id="3.40.50.720:FF:000084">
    <property type="entry name" value="Short-chain dehydrogenase reductase"/>
    <property type="match status" value="1"/>
</dbReference>
<gene>
    <name evidence="4" type="ORF">FHS54_002851</name>
</gene>
<proteinExistence type="inferred from homology"/>
<evidence type="ECO:0000256" key="1">
    <source>
        <dbReference type="ARBA" id="ARBA00006484"/>
    </source>
</evidence>
<dbReference type="Pfam" id="PF13561">
    <property type="entry name" value="adh_short_C2"/>
    <property type="match status" value="1"/>
</dbReference>
<name>A0A846MAK7_9SPHN</name>
<keyword evidence="5" id="KW-1185">Reference proteome</keyword>
<reference evidence="4 5" key="1">
    <citation type="submission" date="2020-03" db="EMBL/GenBank/DDBJ databases">
        <title>Genomic Encyclopedia of Type Strains, Phase IV (KMG-IV): sequencing the most valuable type-strain genomes for metagenomic binning, comparative biology and taxonomic classification.</title>
        <authorList>
            <person name="Goeker M."/>
        </authorList>
    </citation>
    <scope>NUCLEOTIDE SEQUENCE [LARGE SCALE GENOMIC DNA]</scope>
    <source>
        <strain evidence="4 5">DSM 21299</strain>
    </source>
</reference>
<evidence type="ECO:0000313" key="4">
    <source>
        <dbReference type="EMBL" id="NIJ17851.1"/>
    </source>
</evidence>